<name>A0A9D7K4C8_9PROT</name>
<evidence type="ECO:0000256" key="3">
    <source>
        <dbReference type="ARBA" id="ARBA00024678"/>
    </source>
</evidence>
<accession>A0A9D7K4C8</accession>
<dbReference type="PRINTS" id="PR00811">
    <property type="entry name" value="BCTERIALGSPD"/>
</dbReference>
<reference evidence="7" key="1">
    <citation type="submission" date="2020-10" db="EMBL/GenBank/DDBJ databases">
        <title>Connecting structure to function with the recovery of over 1000 high-quality activated sludge metagenome-assembled genomes encoding full-length rRNA genes using long-read sequencing.</title>
        <authorList>
            <person name="Singleton C.M."/>
            <person name="Petriglieri F."/>
            <person name="Kristensen J.M."/>
            <person name="Kirkegaard R.H."/>
            <person name="Michaelsen T.Y."/>
            <person name="Andersen M.H."/>
            <person name="Karst S.M."/>
            <person name="Dueholm M.S."/>
            <person name="Nielsen P.H."/>
            <person name="Albertsen M."/>
        </authorList>
    </citation>
    <scope>NUCLEOTIDE SEQUENCE</scope>
    <source>
        <strain evidence="7">Hirt_18-Q3-R61-65_BATAC.395</strain>
    </source>
</reference>
<organism evidence="7 8">
    <name type="scientific">Candidatus Proximibacter danicus</name>
    <dbReference type="NCBI Taxonomy" id="2954365"/>
    <lineage>
        <taxon>Bacteria</taxon>
        <taxon>Pseudomonadati</taxon>
        <taxon>Pseudomonadota</taxon>
        <taxon>Betaproteobacteria</taxon>
        <taxon>Candidatus Proximibacter</taxon>
    </lineage>
</organism>
<comment type="function">
    <text evidence="3">Required for type IV pilus biogenesis and competence. Could function as a pore for exit of the pilus but also as a channel for entry of heme and antimicrobial agents and uptake of transforming DNA.</text>
</comment>
<dbReference type="InterPro" id="IPR004845">
    <property type="entry name" value="T2SS_GspD_CS"/>
</dbReference>
<evidence type="ECO:0000256" key="1">
    <source>
        <dbReference type="ARBA" id="ARBA00014124"/>
    </source>
</evidence>
<dbReference type="InterPro" id="IPR051808">
    <property type="entry name" value="Type_IV_pilus_biogenesis"/>
</dbReference>
<dbReference type="PANTHER" id="PTHR30604">
    <property type="entry name" value="PROTEIN TRANSPORT PROTEIN HOFQ"/>
    <property type="match status" value="1"/>
</dbReference>
<comment type="caution">
    <text evidence="7">The sequence shown here is derived from an EMBL/GenBank/DDBJ whole genome shotgun (WGS) entry which is preliminary data.</text>
</comment>
<dbReference type="Proteomes" id="UP000886689">
    <property type="component" value="Unassembled WGS sequence"/>
</dbReference>
<keyword evidence="2" id="KW-0178">Competence</keyword>
<gene>
    <name evidence="7" type="ORF">IPL58_08490</name>
</gene>
<protein>
    <recommendedName>
        <fullName evidence="1">Type IV pilus biogenesis and competence protein PilQ</fullName>
    </recommendedName>
</protein>
<comment type="similarity">
    <text evidence="5">Belongs to the bacterial secretin family.</text>
</comment>
<evidence type="ECO:0000259" key="6">
    <source>
        <dbReference type="Pfam" id="PF00263"/>
    </source>
</evidence>
<comment type="subunit">
    <text evidence="4">Homododecamer. Tetramer of trimer.</text>
</comment>
<dbReference type="EMBL" id="JADJUC010000007">
    <property type="protein sequence ID" value="MBK8524151.1"/>
    <property type="molecule type" value="Genomic_DNA"/>
</dbReference>
<dbReference type="AlphaFoldDB" id="A0A9D7K4C8"/>
<dbReference type="PROSITE" id="PS00875">
    <property type="entry name" value="T2SP_D"/>
    <property type="match status" value="1"/>
</dbReference>
<dbReference type="InterPro" id="IPR001775">
    <property type="entry name" value="GspD/PilQ"/>
</dbReference>
<dbReference type="PANTHER" id="PTHR30604:SF1">
    <property type="entry name" value="DNA UTILIZATION PROTEIN HOFQ"/>
    <property type="match status" value="1"/>
</dbReference>
<evidence type="ECO:0000256" key="5">
    <source>
        <dbReference type="RuleBase" id="RU004003"/>
    </source>
</evidence>
<proteinExistence type="inferred from homology"/>
<sequence>MFVNMPANPRSGSAGAASLILFNSDATKFINLEVSALEADGRGKVVSSPRVVTADQVEALIEQGVEIPYQQATSSGATSVSFRKANLALKVKPQITPDGKITMTLDVNKDTPNTRLTTGAGVAIDTKHVKTEVLVENGGTVVIGGIYQQETRETTNRIPVLGEIPYLGWLFRNTQKQDDKTELLIFITPKIISEALAVR</sequence>
<dbReference type="GO" id="GO:0009306">
    <property type="term" value="P:protein secretion"/>
    <property type="evidence" value="ECO:0007669"/>
    <property type="project" value="InterPro"/>
</dbReference>
<evidence type="ECO:0000256" key="2">
    <source>
        <dbReference type="ARBA" id="ARBA00023287"/>
    </source>
</evidence>
<dbReference type="GO" id="GO:0030420">
    <property type="term" value="P:establishment of competence for transformation"/>
    <property type="evidence" value="ECO:0007669"/>
    <property type="project" value="UniProtKB-KW"/>
</dbReference>
<feature type="domain" description="Type II/III secretion system secretin-like" evidence="6">
    <location>
        <begin position="36"/>
        <end position="192"/>
    </location>
</feature>
<evidence type="ECO:0000313" key="7">
    <source>
        <dbReference type="EMBL" id="MBK8524151.1"/>
    </source>
</evidence>
<evidence type="ECO:0000313" key="8">
    <source>
        <dbReference type="Proteomes" id="UP000886689"/>
    </source>
</evidence>
<dbReference type="InterPro" id="IPR004846">
    <property type="entry name" value="T2SS/T3SS_dom"/>
</dbReference>
<evidence type="ECO:0000256" key="4">
    <source>
        <dbReference type="ARBA" id="ARBA00025897"/>
    </source>
</evidence>
<dbReference type="Pfam" id="PF00263">
    <property type="entry name" value="Secretin"/>
    <property type="match status" value="1"/>
</dbReference>